<reference evidence="8 9" key="1">
    <citation type="submission" date="2019-03" db="EMBL/GenBank/DDBJ databases">
        <title>Sequencing 23 genomes of Wallemia ichthyophaga.</title>
        <authorList>
            <person name="Gostincar C."/>
        </authorList>
    </citation>
    <scope>NUCLEOTIDE SEQUENCE [LARGE SCALE GENOMIC DNA]</scope>
    <source>
        <strain evidence="8 9">EXF-8621</strain>
    </source>
</reference>
<dbReference type="SUPFAM" id="SSF56784">
    <property type="entry name" value="HAD-like"/>
    <property type="match status" value="1"/>
</dbReference>
<feature type="compositionally biased region" description="Acidic residues" evidence="6">
    <location>
        <begin position="921"/>
        <end position="954"/>
    </location>
</feature>
<dbReference type="InterPro" id="IPR031703">
    <property type="entry name" value="Lipin_mid"/>
</dbReference>
<evidence type="ECO:0000313" key="8">
    <source>
        <dbReference type="EMBL" id="TIB15974.1"/>
    </source>
</evidence>
<name>A0A4T0HUM8_WALIC</name>
<dbReference type="Pfam" id="PF08235">
    <property type="entry name" value="LNS2"/>
    <property type="match status" value="1"/>
</dbReference>
<evidence type="ECO:0000259" key="7">
    <source>
        <dbReference type="SMART" id="SM00775"/>
    </source>
</evidence>
<evidence type="ECO:0000256" key="1">
    <source>
        <dbReference type="ARBA" id="ARBA00001946"/>
    </source>
</evidence>
<dbReference type="EMBL" id="SPOF01000005">
    <property type="protein sequence ID" value="TIB15974.1"/>
    <property type="molecule type" value="Genomic_DNA"/>
</dbReference>
<dbReference type="InterPro" id="IPR023214">
    <property type="entry name" value="HAD_sf"/>
</dbReference>
<evidence type="ECO:0000256" key="4">
    <source>
        <dbReference type="ARBA" id="ARBA00022553"/>
    </source>
</evidence>
<accession>A0A4T0HUM8</accession>
<comment type="caution">
    <text evidence="8">The sequence shown here is derived from an EMBL/GenBank/DDBJ whole genome shotgun (WGS) entry which is preliminary data.</text>
</comment>
<feature type="domain" description="LNS2/PITP" evidence="7">
    <location>
        <begin position="638"/>
        <end position="793"/>
    </location>
</feature>
<dbReference type="InterPro" id="IPR013209">
    <property type="entry name" value="LNS2"/>
</dbReference>
<keyword evidence="4" id="KW-0597">Phosphoprotein</keyword>
<dbReference type="InterPro" id="IPR031315">
    <property type="entry name" value="LNS2/PITP"/>
</dbReference>
<comment type="similarity">
    <text evidence="2">Belongs to the lipin family.</text>
</comment>
<dbReference type="AlphaFoldDB" id="A0A4T0HUM8"/>
<dbReference type="Pfam" id="PF16876">
    <property type="entry name" value="Lipin_mid"/>
    <property type="match status" value="1"/>
</dbReference>
<sequence length="1001" mass="111744">MAFVARALTSALNYYKDINPSTLTGAIDVIVVQRDNPEEPDGIELACTPFHVRFGKLSVLRAAEKKVTLHLNDSETPIEYSMKVGDAGEAFFVFETDIDVPEDLQTSPIISPIDQNENSVPVSPLPQAIDQNLIHDLDSPEEPEPLTLNPNESQLDDNNKDDNQGSGVIHDAASAVSKVGTALVGGAAQVGNFPGSKLKRSQPSKLDVNTFERDEEPSDKYLPQYEAKGPSVVYANDVVLDSEGYKQSNEDSYDDIDNRSGEFEPEADTVREALHRDVEQERSGSRTPEDLALATFGYDLLTSAHGKNFSLAPTKQRHKAHKDIDDIDGVDDQDIINNGSDNYVAPNQDNFDVEQLKNSLHGLSLSKTNSNQPPEEEYTWEWGGFPTRSTQATPAVEKTSLGFNHIPTKSEDNASTSASKPRPTLKCGENQHQFVLEMENVKHVFEIAVFNHKQDEIDSEQFEKNKISFEKFISDVNIVDSKGLVCRYNNSYLDWFSSAPVIASLAIYRRSLIEPIFAGHKDDTDVDVSKKPMHQPRMSESGWSRWWSKAKSDPDLAATAASQAQKNENEEQKPRNQQAAPEKDKKHYAKTLRLTSNQLKSLNLKKGVNNITFSVNSSYSGVAMATARIFYWNSTDQVVISDIDGTITKSDTLGHVFTMIGRDWTHIGVAKLYTDIAQNGYQILYLTSRAIGQADTTREYLKGIRQKDHQLPDGPVIMSPDRLMASLHREVIMRKPEVFKMAALRDIQRVFDKKNPFYAGFGNRITDAMSYRSVNVPSSRIFTIDSFGEVKMELLELAGYKSSYIHMTDLVDQMFPSINNAFEPAFTDFNYWKPAIPDVELPDLSPPSPALSTRSDQSTTSKLGMFWPSSLASSLSRRGSTATSPISTAQDDPEKKSRKSRASSPDARFSRATSPVSDFVLSEEEEEEDEDSDDDQDEDDDEEEHEYDTNDVDDLTFNNSGIVNKSNSMGERSTTSIGEEMEDDFDEDILATREMNQVPFL</sequence>
<dbReference type="Proteomes" id="UP000306954">
    <property type="component" value="Unassembled WGS sequence"/>
</dbReference>
<dbReference type="FunFam" id="3.40.50.1000:FF:000063">
    <property type="entry name" value="Nuclear elongation and deformation protein"/>
    <property type="match status" value="1"/>
</dbReference>
<evidence type="ECO:0000256" key="3">
    <source>
        <dbReference type="ARBA" id="ARBA00012638"/>
    </source>
</evidence>
<dbReference type="Gene3D" id="3.40.50.1000">
    <property type="entry name" value="HAD superfamily/HAD-like"/>
    <property type="match status" value="1"/>
</dbReference>
<organism evidence="8 9">
    <name type="scientific">Wallemia ichthyophaga</name>
    <dbReference type="NCBI Taxonomy" id="245174"/>
    <lineage>
        <taxon>Eukaryota</taxon>
        <taxon>Fungi</taxon>
        <taxon>Dikarya</taxon>
        <taxon>Basidiomycota</taxon>
        <taxon>Wallemiomycotina</taxon>
        <taxon>Wallemiomycetes</taxon>
        <taxon>Wallemiales</taxon>
        <taxon>Wallemiaceae</taxon>
        <taxon>Wallemia</taxon>
    </lineage>
</organism>
<feature type="compositionally biased region" description="Polar residues" evidence="6">
    <location>
        <begin position="853"/>
        <end position="862"/>
    </location>
</feature>
<evidence type="ECO:0000256" key="5">
    <source>
        <dbReference type="ARBA" id="ARBA00022801"/>
    </source>
</evidence>
<dbReference type="Pfam" id="PF04571">
    <property type="entry name" value="Lipin_N"/>
    <property type="match status" value="1"/>
</dbReference>
<evidence type="ECO:0000256" key="6">
    <source>
        <dbReference type="SAM" id="MobiDB-lite"/>
    </source>
</evidence>
<dbReference type="GO" id="GO:0009062">
    <property type="term" value="P:fatty acid catabolic process"/>
    <property type="evidence" value="ECO:0007669"/>
    <property type="project" value="TreeGrafter"/>
</dbReference>
<feature type="compositionally biased region" description="Polar residues" evidence="6">
    <location>
        <begin position="956"/>
        <end position="977"/>
    </location>
</feature>
<dbReference type="GO" id="GO:0019432">
    <property type="term" value="P:triglyceride biosynthetic process"/>
    <property type="evidence" value="ECO:0007669"/>
    <property type="project" value="TreeGrafter"/>
</dbReference>
<feature type="compositionally biased region" description="Basic and acidic residues" evidence="6">
    <location>
        <begin position="256"/>
        <end position="267"/>
    </location>
</feature>
<feature type="region of interest" description="Disordered" evidence="6">
    <location>
        <begin position="244"/>
        <end position="267"/>
    </location>
</feature>
<dbReference type="GO" id="GO:0005634">
    <property type="term" value="C:nucleus"/>
    <property type="evidence" value="ECO:0007669"/>
    <property type="project" value="TreeGrafter"/>
</dbReference>
<dbReference type="InterPro" id="IPR036412">
    <property type="entry name" value="HAD-like_sf"/>
</dbReference>
<feature type="region of interest" description="Disordered" evidence="6">
    <location>
        <begin position="843"/>
        <end position="981"/>
    </location>
</feature>
<dbReference type="GO" id="GO:0008195">
    <property type="term" value="F:phosphatidate phosphatase activity"/>
    <property type="evidence" value="ECO:0007669"/>
    <property type="project" value="UniProtKB-EC"/>
</dbReference>
<feature type="region of interest" description="Disordered" evidence="6">
    <location>
        <begin position="137"/>
        <end position="167"/>
    </location>
</feature>
<dbReference type="InterPro" id="IPR007651">
    <property type="entry name" value="Lipin_N"/>
</dbReference>
<protein>
    <recommendedName>
        <fullName evidence="3">phosphatidate phosphatase</fullName>
        <ecNumber evidence="3">3.1.3.4</ecNumber>
    </recommendedName>
</protein>
<gene>
    <name evidence="8" type="ORF">E3P90_00631</name>
</gene>
<dbReference type="SMART" id="SM00775">
    <property type="entry name" value="LNS2"/>
    <property type="match status" value="1"/>
</dbReference>
<keyword evidence="5" id="KW-0378">Hydrolase</keyword>
<feature type="region of interest" description="Disordered" evidence="6">
    <location>
        <begin position="403"/>
        <end position="426"/>
    </location>
</feature>
<feature type="compositionally biased region" description="Low complexity" evidence="6">
    <location>
        <begin position="869"/>
        <end position="884"/>
    </location>
</feature>
<dbReference type="PANTHER" id="PTHR12181">
    <property type="entry name" value="LIPIN"/>
    <property type="match status" value="1"/>
</dbReference>
<dbReference type="EC" id="3.1.3.4" evidence="3"/>
<dbReference type="InterPro" id="IPR026058">
    <property type="entry name" value="LIPIN"/>
</dbReference>
<proteinExistence type="inferred from homology"/>
<feature type="region of interest" description="Disordered" evidence="6">
    <location>
        <begin position="191"/>
        <end position="223"/>
    </location>
</feature>
<feature type="region of interest" description="Disordered" evidence="6">
    <location>
        <begin position="557"/>
        <end position="586"/>
    </location>
</feature>
<evidence type="ECO:0000313" key="9">
    <source>
        <dbReference type="Proteomes" id="UP000306954"/>
    </source>
</evidence>
<evidence type="ECO:0000256" key="2">
    <source>
        <dbReference type="ARBA" id="ARBA00005476"/>
    </source>
</evidence>
<comment type="cofactor">
    <cofactor evidence="1">
        <name>Mg(2+)</name>
        <dbReference type="ChEBI" id="CHEBI:18420"/>
    </cofactor>
</comment>
<feature type="region of interest" description="Disordered" evidence="6">
    <location>
        <begin position="524"/>
        <end position="545"/>
    </location>
</feature>
<dbReference type="PANTHER" id="PTHR12181:SF12">
    <property type="entry name" value="PHOSPHATIDATE PHOSPHATASE"/>
    <property type="match status" value="1"/>
</dbReference>
<dbReference type="OMA" id="XIKHESS"/>